<dbReference type="InterPro" id="IPR011050">
    <property type="entry name" value="Pectin_lyase_fold/virulence"/>
</dbReference>
<comment type="caution">
    <text evidence="1">The sequence shown here is derived from an EMBL/GenBank/DDBJ whole genome shotgun (WGS) entry which is preliminary data.</text>
</comment>
<accession>A0ABQ1Y3F5</accession>
<dbReference type="Proteomes" id="UP000596938">
    <property type="component" value="Unassembled WGS sequence"/>
</dbReference>
<reference evidence="2" key="1">
    <citation type="journal article" date="2019" name="Int. J. Syst. Evol. Microbiol.">
        <title>The Global Catalogue of Microorganisms (GCM) 10K type strain sequencing project: providing services to taxonomists for standard genome sequencing and annotation.</title>
        <authorList>
            <consortium name="The Broad Institute Genomics Platform"/>
            <consortium name="The Broad Institute Genome Sequencing Center for Infectious Disease"/>
            <person name="Wu L."/>
            <person name="Ma J."/>
        </authorList>
    </citation>
    <scope>NUCLEOTIDE SEQUENCE [LARGE SCALE GENOMIC DNA]</scope>
    <source>
        <strain evidence="2">CGMCC 1.1927</strain>
    </source>
</reference>
<dbReference type="EMBL" id="BMKU01000022">
    <property type="protein sequence ID" value="GGH10873.1"/>
    <property type="molecule type" value="Genomic_DNA"/>
</dbReference>
<dbReference type="Gene3D" id="2.160.20.10">
    <property type="entry name" value="Single-stranded right-handed beta-helix, Pectin lyase-like"/>
    <property type="match status" value="1"/>
</dbReference>
<dbReference type="InterPro" id="IPR012334">
    <property type="entry name" value="Pectin_lyas_fold"/>
</dbReference>
<proteinExistence type="predicted"/>
<sequence length="232" mass="24551">MRRNKNYRTSSPLILNARKATLKGDRSRLTYTGSGVAIQLEGGASVPSQGQPAIQGLILTGPGKATTIGIQLNQPDALTTGSYVAGHPFSNVTIEGFGVGVKQANRAWGNTFRSTFINKCGTGFLIPAGLTSSQGERLAFEDSTLAENDSAIEVIGGHVDMYLMNSSLDYNKVAYKGNAFFVMTGGHVETYGNGVSGNTTWTGAEGHFQHTGIAMRTIFNGVRFVIAGAHTL</sequence>
<dbReference type="SUPFAM" id="SSF51126">
    <property type="entry name" value="Pectin lyase-like"/>
    <property type="match status" value="1"/>
</dbReference>
<gene>
    <name evidence="1" type="ORF">GCM10011577_39850</name>
</gene>
<dbReference type="RefSeq" id="WP_188813929.1">
    <property type="nucleotide sequence ID" value="NZ_BAAAWV010000001.1"/>
</dbReference>
<evidence type="ECO:0000313" key="2">
    <source>
        <dbReference type="Proteomes" id="UP000596938"/>
    </source>
</evidence>
<protein>
    <submittedName>
        <fullName evidence="1">Uncharacterized protein</fullName>
    </submittedName>
</protein>
<evidence type="ECO:0000313" key="1">
    <source>
        <dbReference type="EMBL" id="GGH10873.1"/>
    </source>
</evidence>
<organism evidence="1 2">
    <name type="scientific">Pseudarthrobacter polychromogenes</name>
    <dbReference type="NCBI Taxonomy" id="1676"/>
    <lineage>
        <taxon>Bacteria</taxon>
        <taxon>Bacillati</taxon>
        <taxon>Actinomycetota</taxon>
        <taxon>Actinomycetes</taxon>
        <taxon>Micrococcales</taxon>
        <taxon>Micrococcaceae</taxon>
        <taxon>Pseudarthrobacter</taxon>
    </lineage>
</organism>
<keyword evidence="2" id="KW-1185">Reference proteome</keyword>
<name>A0ABQ1Y3F5_9MICC</name>